<dbReference type="GO" id="GO:0008299">
    <property type="term" value="P:isoprenoid biosynthetic process"/>
    <property type="evidence" value="ECO:0007669"/>
    <property type="project" value="InterPro"/>
</dbReference>
<dbReference type="PROSITE" id="PS00723">
    <property type="entry name" value="POLYPRENYL_SYNTHASE_1"/>
    <property type="match status" value="1"/>
</dbReference>
<dbReference type="Proteomes" id="UP000016936">
    <property type="component" value="Unassembled WGS sequence"/>
</dbReference>
<dbReference type="SUPFAM" id="SSF48576">
    <property type="entry name" value="Terpenoid synthases"/>
    <property type="match status" value="2"/>
</dbReference>
<organism evidence="5 6">
    <name type="scientific">Cochliobolus heterostrophus (strain C5 / ATCC 48332 / race O)</name>
    <name type="common">Southern corn leaf blight fungus</name>
    <name type="synonym">Bipolaris maydis</name>
    <dbReference type="NCBI Taxonomy" id="701091"/>
    <lineage>
        <taxon>Eukaryota</taxon>
        <taxon>Fungi</taxon>
        <taxon>Dikarya</taxon>
        <taxon>Ascomycota</taxon>
        <taxon>Pezizomycotina</taxon>
        <taxon>Dothideomycetes</taxon>
        <taxon>Pleosporomycetidae</taxon>
        <taxon>Pleosporales</taxon>
        <taxon>Pleosporineae</taxon>
        <taxon>Pleosporaceae</taxon>
        <taxon>Bipolaris</taxon>
    </lineage>
</organism>
<accession>M2V8G9</accession>
<dbReference type="eggNOG" id="KOG0777">
    <property type="taxonomic scope" value="Eukaryota"/>
</dbReference>
<dbReference type="OMA" id="VKPCYAA"/>
<dbReference type="HOGENOM" id="CLU_014015_10_0_1"/>
<evidence type="ECO:0000256" key="3">
    <source>
        <dbReference type="ARBA" id="ARBA00022723"/>
    </source>
</evidence>
<keyword evidence="3" id="KW-0479">Metal-binding</keyword>
<keyword evidence="2" id="KW-0808">Transferase</keyword>
<sequence>MSTYISSQELDDAISFTVPLSNYDTDSLCRNYSLRRHRWEAEANAGSHKARLDWIKYVGPTEQFGGCNPINGNFSALALPLTKPERMRLVAYVLEYIFLYDSVIELEKPDVDDQHDHFDHPERQEWKGTDPTLGRAQIQGKIMNELTSVDQACAERVRRTFKEAIALILREKGKQYGSLDEYLDFRLIDAGTSVIEALLLFGMGVTLTEEEDDQLEPIRKPGFIALALANDYLSFDREYLEFSESGQVGTLSNAVWLYMQWNDVDVDVAKRVILDVTRQNEDKFLENCANYRRENKKMSQKLSRHLYALECQISGNVVWSLNSPRYRPEARYDPNAGLEDELTAKSMPEALGINYEARFIRKPEEHAGKPSIINPHLRIVNSRKSSSETCITVSDETVSIADSSCSRSSLDSVSSSSEIEQTVVVHSPKSVSLDSRYARAPVDYIKSLPSGGARDVFINALAVWFNVPPLAVSRVKSIGNRLHSASLILDDVEDRSTLRRGEPAAHAVFGVAQTINSGCYEFVRAVEEARQLGPDAVEIVLEGLDELHVGQSHDLYWTQNNLCPSDSEYLEMVKKKTGAMFLLLTRLLLTCSTSKESNKHIIADVEDLVSLIGIQYQIRDDYQNLCSKDYTEKRGFCQDLDEGKFSFPLIHALSVQSERTQLLRELLQRRRDAGHLSYEQKNLLLKQLDRTGSMSYTRETLKRLEGEVYKGVKKIEDATKTENLILRALLQRLEV</sequence>
<dbReference type="OrthoDB" id="6921389at2759"/>
<protein>
    <recommendedName>
        <fullName evidence="1">geranylgeranyl diphosphate synthase</fullName>
        <ecNumber evidence="1">2.5.1.29</ecNumber>
    </recommendedName>
</protein>
<name>M2V8G9_COCH5</name>
<dbReference type="PANTHER" id="PTHR12001:SF72">
    <property type="entry name" value="THIJ_PFPI FAMILY PROTEIN (AFU_ORTHOLOGUE AFUA_3G01210)-RELATED"/>
    <property type="match status" value="1"/>
</dbReference>
<reference evidence="5 6" key="1">
    <citation type="journal article" date="2012" name="PLoS Pathog.">
        <title>Diverse lifestyles and strategies of plant pathogenesis encoded in the genomes of eighteen Dothideomycetes fungi.</title>
        <authorList>
            <person name="Ohm R.A."/>
            <person name="Feau N."/>
            <person name="Henrissat B."/>
            <person name="Schoch C.L."/>
            <person name="Horwitz B.A."/>
            <person name="Barry K.W."/>
            <person name="Condon B.J."/>
            <person name="Copeland A.C."/>
            <person name="Dhillon B."/>
            <person name="Glaser F."/>
            <person name="Hesse C.N."/>
            <person name="Kosti I."/>
            <person name="LaButti K."/>
            <person name="Lindquist E.A."/>
            <person name="Lucas S."/>
            <person name="Salamov A.A."/>
            <person name="Bradshaw R.E."/>
            <person name="Ciuffetti L."/>
            <person name="Hamelin R.C."/>
            <person name="Kema G.H.J."/>
            <person name="Lawrence C."/>
            <person name="Scott J.A."/>
            <person name="Spatafora J.W."/>
            <person name="Turgeon B.G."/>
            <person name="de Wit P.J.G.M."/>
            <person name="Zhong S."/>
            <person name="Goodwin S.B."/>
            <person name="Grigoriev I.V."/>
        </authorList>
    </citation>
    <scope>NUCLEOTIDE SEQUENCE [LARGE SCALE GENOMIC DNA]</scope>
    <source>
        <strain evidence="6">C5 / ATCC 48332 / race O</strain>
    </source>
</reference>
<dbReference type="Gene3D" id="1.10.600.10">
    <property type="entry name" value="Farnesyl Diphosphate Synthase"/>
    <property type="match status" value="2"/>
</dbReference>
<keyword evidence="6" id="KW-1185">Reference proteome</keyword>
<gene>
    <name evidence="5" type="ORF">COCHEDRAFT_1221678</name>
</gene>
<reference evidence="6" key="2">
    <citation type="journal article" date="2013" name="PLoS Genet.">
        <title>Comparative genome structure, secondary metabolite, and effector coding capacity across Cochliobolus pathogens.</title>
        <authorList>
            <person name="Condon B.J."/>
            <person name="Leng Y."/>
            <person name="Wu D."/>
            <person name="Bushley K.E."/>
            <person name="Ohm R.A."/>
            <person name="Otillar R."/>
            <person name="Martin J."/>
            <person name="Schackwitz W."/>
            <person name="Grimwood J."/>
            <person name="MohdZainudin N."/>
            <person name="Xue C."/>
            <person name="Wang R."/>
            <person name="Manning V.A."/>
            <person name="Dhillon B."/>
            <person name="Tu Z.J."/>
            <person name="Steffenson B.J."/>
            <person name="Salamov A."/>
            <person name="Sun H."/>
            <person name="Lowry S."/>
            <person name="LaButti K."/>
            <person name="Han J."/>
            <person name="Copeland A."/>
            <person name="Lindquist E."/>
            <person name="Barry K."/>
            <person name="Schmutz J."/>
            <person name="Baker S.E."/>
            <person name="Ciuffetti L.M."/>
            <person name="Grigoriev I.V."/>
            <person name="Zhong S."/>
            <person name="Turgeon B.G."/>
        </authorList>
    </citation>
    <scope>NUCLEOTIDE SEQUENCE [LARGE SCALE GENOMIC DNA]</scope>
    <source>
        <strain evidence="6">C5 / ATCC 48332 / race O</strain>
    </source>
</reference>
<dbReference type="SFLD" id="SFLDS00005">
    <property type="entry name" value="Isoprenoid_Synthase_Type_I"/>
    <property type="match status" value="1"/>
</dbReference>
<evidence type="ECO:0000256" key="4">
    <source>
        <dbReference type="ARBA" id="ARBA00022842"/>
    </source>
</evidence>
<evidence type="ECO:0000313" key="6">
    <source>
        <dbReference type="Proteomes" id="UP000016936"/>
    </source>
</evidence>
<dbReference type="AlphaFoldDB" id="M2V8G9"/>
<dbReference type="Pfam" id="PF00348">
    <property type="entry name" value="polyprenyl_synt"/>
    <property type="match status" value="1"/>
</dbReference>
<evidence type="ECO:0000256" key="2">
    <source>
        <dbReference type="ARBA" id="ARBA00022679"/>
    </source>
</evidence>
<dbReference type="GO" id="GO:0043386">
    <property type="term" value="P:mycotoxin biosynthetic process"/>
    <property type="evidence" value="ECO:0007669"/>
    <property type="project" value="UniProtKB-ARBA"/>
</dbReference>
<dbReference type="InterPro" id="IPR008949">
    <property type="entry name" value="Isoprenoid_synthase_dom_sf"/>
</dbReference>
<dbReference type="InterPro" id="IPR000092">
    <property type="entry name" value="Polyprenyl_synt"/>
</dbReference>
<proteinExistence type="predicted"/>
<keyword evidence="4" id="KW-0460">Magnesium</keyword>
<dbReference type="PROSITE" id="PS00444">
    <property type="entry name" value="POLYPRENYL_SYNTHASE_2"/>
    <property type="match status" value="1"/>
</dbReference>
<dbReference type="EC" id="2.5.1.29" evidence="1"/>
<dbReference type="GO" id="GO:0004311">
    <property type="term" value="F:geranylgeranyl diphosphate synthase activity"/>
    <property type="evidence" value="ECO:0007669"/>
    <property type="project" value="UniProtKB-EC"/>
</dbReference>
<dbReference type="GO" id="GO:0046872">
    <property type="term" value="F:metal ion binding"/>
    <property type="evidence" value="ECO:0007669"/>
    <property type="project" value="UniProtKB-KW"/>
</dbReference>
<dbReference type="GO" id="GO:0046165">
    <property type="term" value="P:alcohol biosynthetic process"/>
    <property type="evidence" value="ECO:0007669"/>
    <property type="project" value="UniProtKB-ARBA"/>
</dbReference>
<dbReference type="Pfam" id="PF19086">
    <property type="entry name" value="Terpene_syn_C_2"/>
    <property type="match status" value="1"/>
</dbReference>
<evidence type="ECO:0000256" key="1">
    <source>
        <dbReference type="ARBA" id="ARBA00012382"/>
    </source>
</evidence>
<dbReference type="EMBL" id="KB445570">
    <property type="protein sequence ID" value="EMD96028.1"/>
    <property type="molecule type" value="Genomic_DNA"/>
</dbReference>
<dbReference type="PANTHER" id="PTHR12001">
    <property type="entry name" value="GERANYLGERANYL PYROPHOSPHATE SYNTHASE"/>
    <property type="match status" value="1"/>
</dbReference>
<evidence type="ECO:0000313" key="5">
    <source>
        <dbReference type="EMBL" id="EMD96028.1"/>
    </source>
</evidence>
<dbReference type="InterPro" id="IPR033749">
    <property type="entry name" value="Polyprenyl_synt_CS"/>
</dbReference>
<dbReference type="STRING" id="701091.M2V8G9"/>